<evidence type="ECO:0000313" key="1">
    <source>
        <dbReference type="EMBL" id="MBD2564839.1"/>
    </source>
</evidence>
<reference evidence="1 2" key="1">
    <citation type="journal article" date="2020" name="ISME J.">
        <title>Comparative genomics reveals insights into cyanobacterial evolution and habitat adaptation.</title>
        <authorList>
            <person name="Chen M.Y."/>
            <person name="Teng W.K."/>
            <person name="Zhao L."/>
            <person name="Hu C.X."/>
            <person name="Zhou Y.K."/>
            <person name="Han B.P."/>
            <person name="Song L.R."/>
            <person name="Shu W.S."/>
        </authorList>
    </citation>
    <scope>NUCLEOTIDE SEQUENCE [LARGE SCALE GENOMIC DNA]</scope>
    <source>
        <strain evidence="1 2">FACHB-391</strain>
    </source>
</reference>
<name>A0ABR8F503_NOSLI</name>
<accession>A0ABR8F503</accession>
<keyword evidence="2" id="KW-1185">Reference proteome</keyword>
<dbReference type="RefSeq" id="WP_190902124.1">
    <property type="nucleotide sequence ID" value="NZ_JACJTE010000060.1"/>
</dbReference>
<proteinExistence type="predicted"/>
<protein>
    <recommendedName>
        <fullName evidence="3">UvrD-like helicase C-terminal domain-containing protein</fullName>
    </recommendedName>
</protein>
<dbReference type="Proteomes" id="UP000604661">
    <property type="component" value="Unassembled WGS sequence"/>
</dbReference>
<evidence type="ECO:0000313" key="2">
    <source>
        <dbReference type="Proteomes" id="UP000604661"/>
    </source>
</evidence>
<comment type="caution">
    <text evidence="1">The sequence shown here is derived from an EMBL/GenBank/DDBJ whole genome shotgun (WGS) entry which is preliminary data.</text>
</comment>
<sequence>MVHVIGFNNIAKDESSISLRNQLFVALTRSKAWVSLSGVGEYPMCEEMRQAIKNGNTFTFNYKKPLGQVIGE</sequence>
<organism evidence="1 2">
    <name type="scientific">Nostoc linckia FACHB-391</name>
    <dbReference type="NCBI Taxonomy" id="2692906"/>
    <lineage>
        <taxon>Bacteria</taxon>
        <taxon>Bacillati</taxon>
        <taxon>Cyanobacteriota</taxon>
        <taxon>Cyanophyceae</taxon>
        <taxon>Nostocales</taxon>
        <taxon>Nostocaceae</taxon>
        <taxon>Nostoc</taxon>
    </lineage>
</organism>
<evidence type="ECO:0008006" key="3">
    <source>
        <dbReference type="Google" id="ProtNLM"/>
    </source>
</evidence>
<gene>
    <name evidence="1" type="ORF">H6G95_30505</name>
</gene>
<dbReference type="EMBL" id="JACJTE010000060">
    <property type="protein sequence ID" value="MBD2564839.1"/>
    <property type="molecule type" value="Genomic_DNA"/>
</dbReference>